<evidence type="ECO:0000256" key="4">
    <source>
        <dbReference type="ARBA" id="ARBA00022679"/>
    </source>
</evidence>
<dbReference type="RefSeq" id="WP_181885835.1">
    <property type="nucleotide sequence ID" value="NZ_CP059472.1"/>
</dbReference>
<dbReference type="InterPro" id="IPR003661">
    <property type="entry name" value="HisK_dim/P_dom"/>
</dbReference>
<name>A0A7D7QF20_9FLAO</name>
<proteinExistence type="predicted"/>
<keyword evidence="11" id="KW-1185">Reference proteome</keyword>
<dbReference type="GO" id="GO:0000155">
    <property type="term" value="F:phosphorelay sensor kinase activity"/>
    <property type="evidence" value="ECO:0007669"/>
    <property type="project" value="InterPro"/>
</dbReference>
<reference evidence="9" key="1">
    <citation type="submission" date="2020-07" db="EMBL/GenBank/DDBJ databases">
        <title>Chryseobacterium sp. CX-624.</title>
        <authorList>
            <person name="Yang C."/>
        </authorList>
    </citation>
    <scope>NUCLEOTIDE SEQUENCE</scope>
    <source>
        <strain evidence="9">CX-624</strain>
    </source>
</reference>
<dbReference type="InterPro" id="IPR036890">
    <property type="entry name" value="HATPase_C_sf"/>
</dbReference>
<evidence type="ECO:0000313" key="9">
    <source>
        <dbReference type="EMBL" id="QMS98881.1"/>
    </source>
</evidence>
<evidence type="ECO:0000256" key="5">
    <source>
        <dbReference type="ARBA" id="ARBA00022777"/>
    </source>
</evidence>
<dbReference type="Gene3D" id="3.30.565.10">
    <property type="entry name" value="Histidine kinase-like ATPase, C-terminal domain"/>
    <property type="match status" value="1"/>
</dbReference>
<evidence type="ECO:0000256" key="6">
    <source>
        <dbReference type="SAM" id="Phobius"/>
    </source>
</evidence>
<dbReference type="SMART" id="SM00387">
    <property type="entry name" value="HATPase_c"/>
    <property type="match status" value="1"/>
</dbReference>
<dbReference type="CDD" id="cd00082">
    <property type="entry name" value="HisKA"/>
    <property type="match status" value="1"/>
</dbReference>
<evidence type="ECO:0000313" key="11">
    <source>
        <dbReference type="Proteomes" id="UP000539710"/>
    </source>
</evidence>
<evidence type="ECO:0000256" key="3">
    <source>
        <dbReference type="ARBA" id="ARBA00022553"/>
    </source>
</evidence>
<dbReference type="InterPro" id="IPR036097">
    <property type="entry name" value="HisK_dim/P_sf"/>
</dbReference>
<feature type="transmembrane region" description="Helical" evidence="6">
    <location>
        <begin position="294"/>
        <end position="313"/>
    </location>
</feature>
<dbReference type="InterPro" id="IPR005467">
    <property type="entry name" value="His_kinase_dom"/>
</dbReference>
<gene>
    <name evidence="9" type="ORF">H1R16_02400</name>
    <name evidence="8" type="ORF">H2507_00870</name>
</gene>
<keyword evidence="6" id="KW-0812">Transmembrane</keyword>
<reference evidence="11" key="3">
    <citation type="submission" date="2020-07" db="EMBL/GenBank/DDBJ databases">
        <title>Flavobacterium sp. xlx-214.</title>
        <authorList>
            <person name="Yang C."/>
        </authorList>
    </citation>
    <scope>NUCLEOTIDE SEQUENCE [LARGE SCALE GENOMIC DNA]</scope>
    <source>
        <strain evidence="11">CX-624</strain>
    </source>
</reference>
<feature type="domain" description="Histidine kinase" evidence="7">
    <location>
        <begin position="344"/>
        <end position="565"/>
    </location>
</feature>
<evidence type="ECO:0000313" key="10">
    <source>
        <dbReference type="Proteomes" id="UP000515349"/>
    </source>
</evidence>
<dbReference type="Pfam" id="PF02518">
    <property type="entry name" value="HATPase_c"/>
    <property type="match status" value="1"/>
</dbReference>
<dbReference type="Proteomes" id="UP000515349">
    <property type="component" value="Chromosome"/>
</dbReference>
<sequence length="568" mass="65514">MTDTRNHRPLIHYSLIAATLIIQVVIAVFIYNEYFNQKKLESIEGQLRDSRMLERVAGQARADLLEAQDNLRKYSDSQDNRDLDTYFASLRKLSRNLDSIAASGQLKPEFTALIQARKKQLDTLPDLDEVIQSVYAESRKPRTERKPLILKDFEIEPPKTNYDLKIETHADTVAKKPLLSRLKDAINNESEVQREVVVVTTKLSDSINTGKIKNELDSVVQNVQEHYRREMRAYEAGLESTMKQNDNLYRTYDQLMWISNNWMEVYTFAVGDLSRTLQDQFDEQHSENRKVRKYLLIGLMLLMFLVLTLIIYFTRQAYLYQRELKLANEEIKSNLKFKNRILGMLSHELRAPLKIINLFIDRISRKNNDESIEEYLQSMKYTNSSLLIQAGQILEYAKNQQRGQEINKVHFNLYSETERILKAFRPYIESRNNIFEVNNEIPEGTEVQSDNILIYQLFVNILGNANKFTENGKISVKVWLAEAPDSKVRLHVTVADTGAGISKSDLKRIFEPYYQGRNFKGVENIGAGLGLNLCRESVELLGGSISAESSPGIGTTIHFYVNLDKPNT</sequence>
<dbReference type="SUPFAM" id="SSF47384">
    <property type="entry name" value="Homodimeric domain of signal transducing histidine kinase"/>
    <property type="match status" value="1"/>
</dbReference>
<evidence type="ECO:0000256" key="2">
    <source>
        <dbReference type="ARBA" id="ARBA00012438"/>
    </source>
</evidence>
<reference evidence="10" key="2">
    <citation type="submission" date="2020-07" db="EMBL/GenBank/DDBJ databases">
        <title>Chryseobacterium sp.cx-624.</title>
        <authorList>
            <person name="Yang C."/>
        </authorList>
    </citation>
    <scope>NUCLEOTIDE SEQUENCE [LARGE SCALE GENOMIC DNA]</scope>
    <source>
        <strain evidence="10">cx-624</strain>
    </source>
</reference>
<evidence type="ECO:0000313" key="8">
    <source>
        <dbReference type="EMBL" id="MBA5245713.1"/>
    </source>
</evidence>
<keyword evidence="3" id="KW-0597">Phosphoprotein</keyword>
<organism evidence="9 10">
    <name type="scientific">Marnyiella aurantia</name>
    <dbReference type="NCBI Taxonomy" id="2758037"/>
    <lineage>
        <taxon>Bacteria</taxon>
        <taxon>Pseudomonadati</taxon>
        <taxon>Bacteroidota</taxon>
        <taxon>Flavobacteriia</taxon>
        <taxon>Flavobacteriales</taxon>
        <taxon>Weeksellaceae</taxon>
        <taxon>Marnyiella</taxon>
    </lineage>
</organism>
<evidence type="ECO:0000259" key="7">
    <source>
        <dbReference type="PROSITE" id="PS50109"/>
    </source>
</evidence>
<dbReference type="EMBL" id="CP059472">
    <property type="protein sequence ID" value="QMS98881.1"/>
    <property type="molecule type" value="Genomic_DNA"/>
</dbReference>
<dbReference type="PRINTS" id="PR00344">
    <property type="entry name" value="BCTRLSENSOR"/>
</dbReference>
<accession>A0A7D7QF20</accession>
<dbReference type="InterPro" id="IPR003594">
    <property type="entry name" value="HATPase_dom"/>
</dbReference>
<feature type="transmembrane region" description="Helical" evidence="6">
    <location>
        <begin position="12"/>
        <end position="31"/>
    </location>
</feature>
<dbReference type="EC" id="2.7.13.3" evidence="2"/>
<dbReference type="EMBL" id="JACEUX010000001">
    <property type="protein sequence ID" value="MBA5245713.1"/>
    <property type="molecule type" value="Genomic_DNA"/>
</dbReference>
<keyword evidence="6" id="KW-0472">Membrane</keyword>
<evidence type="ECO:0000256" key="1">
    <source>
        <dbReference type="ARBA" id="ARBA00000085"/>
    </source>
</evidence>
<dbReference type="KEGG" id="cbau:H1R16_02400"/>
<keyword evidence="6" id="KW-1133">Transmembrane helix</keyword>
<dbReference type="Proteomes" id="UP000539710">
    <property type="component" value="Unassembled WGS sequence"/>
</dbReference>
<reference evidence="8" key="4">
    <citation type="submission" date="2020-07" db="EMBL/GenBank/DDBJ databases">
        <authorList>
            <person name="Yang C."/>
        </authorList>
    </citation>
    <scope>NUCLEOTIDE SEQUENCE</scope>
    <source>
        <strain evidence="8">Cx-624</strain>
    </source>
</reference>
<dbReference type="PROSITE" id="PS50109">
    <property type="entry name" value="HIS_KIN"/>
    <property type="match status" value="1"/>
</dbReference>
<dbReference type="SMART" id="SM00388">
    <property type="entry name" value="HisKA"/>
    <property type="match status" value="1"/>
</dbReference>
<dbReference type="AlphaFoldDB" id="A0A7D7QF20"/>
<dbReference type="PANTHER" id="PTHR43047">
    <property type="entry name" value="TWO-COMPONENT HISTIDINE PROTEIN KINASE"/>
    <property type="match status" value="1"/>
</dbReference>
<keyword evidence="4" id="KW-0808">Transferase</keyword>
<dbReference type="Pfam" id="PF00512">
    <property type="entry name" value="HisKA"/>
    <property type="match status" value="1"/>
</dbReference>
<comment type="catalytic activity">
    <reaction evidence="1">
        <text>ATP + protein L-histidine = ADP + protein N-phospho-L-histidine.</text>
        <dbReference type="EC" id="2.7.13.3"/>
    </reaction>
</comment>
<dbReference type="InterPro" id="IPR004358">
    <property type="entry name" value="Sig_transdc_His_kin-like_C"/>
</dbReference>
<protein>
    <recommendedName>
        <fullName evidence="2">histidine kinase</fullName>
        <ecNumber evidence="2">2.7.13.3</ecNumber>
    </recommendedName>
</protein>
<keyword evidence="5 9" id="KW-0418">Kinase</keyword>
<dbReference type="Gene3D" id="1.10.287.130">
    <property type="match status" value="1"/>
</dbReference>
<dbReference type="SUPFAM" id="SSF55874">
    <property type="entry name" value="ATPase domain of HSP90 chaperone/DNA topoisomerase II/histidine kinase"/>
    <property type="match status" value="1"/>
</dbReference>